<feature type="domain" description="DUF1731" evidence="3">
    <location>
        <begin position="257"/>
        <end position="301"/>
    </location>
</feature>
<gene>
    <name evidence="4" type="ORF">ABR85_08610</name>
</gene>
<dbReference type="InterPro" id="IPR036291">
    <property type="entry name" value="NAD(P)-bd_dom_sf"/>
</dbReference>
<sequence>MQQHILISGASGLIGSALSTHLAGLGFAIHRLERDNAAAPFNYSSASKQVTLDHSVSLSAVVNLAGPSIADGRWTARRKQALLESRVDITTALATALATAPQPPALFLSASAVGFYGESTLPLNEEAPAGNDYLASLATRWEAATGPARRAGIATAHLRFGVVLSTKGGVLGKLMLPFSLCVGGRLGNGHQPMSWIALPDVLNLLTRIIETPDLLTAHADSEGASALNLVASEPITNAVFTKALGRALHRPTPFPLPKSLIRLLFGEMGDALLLGHSAVISTRLSTLGYTLKYPSIDLALDYLIEHKA</sequence>
<organism evidence="4 5">
    <name type="scientific">OM182 bacterium BACL3 MAG-120619-bin3</name>
    <dbReference type="NCBI Taxonomy" id="1655593"/>
    <lineage>
        <taxon>Bacteria</taxon>
        <taxon>Pseudomonadati</taxon>
        <taxon>Pseudomonadota</taxon>
        <taxon>Gammaproteobacteria</taxon>
        <taxon>OMG group</taxon>
        <taxon>OM182 clade</taxon>
    </lineage>
</organism>
<dbReference type="Pfam" id="PF08338">
    <property type="entry name" value="DUF1731"/>
    <property type="match status" value="1"/>
</dbReference>
<dbReference type="AlphaFoldDB" id="A0A0R2TAB5"/>
<proteinExistence type="inferred from homology"/>
<dbReference type="SUPFAM" id="SSF51735">
    <property type="entry name" value="NAD(P)-binding Rossmann-fold domains"/>
    <property type="match status" value="1"/>
</dbReference>
<dbReference type="NCBIfam" id="TIGR01777">
    <property type="entry name" value="yfcH"/>
    <property type="match status" value="1"/>
</dbReference>
<dbReference type="Pfam" id="PF01370">
    <property type="entry name" value="Epimerase"/>
    <property type="match status" value="1"/>
</dbReference>
<dbReference type="InterPro" id="IPR010099">
    <property type="entry name" value="SDR39U1"/>
</dbReference>
<accession>A0A0R2TAB5</accession>
<dbReference type="Gene3D" id="3.40.50.720">
    <property type="entry name" value="NAD(P)-binding Rossmann-like Domain"/>
    <property type="match status" value="1"/>
</dbReference>
<evidence type="ECO:0008006" key="6">
    <source>
        <dbReference type="Google" id="ProtNLM"/>
    </source>
</evidence>
<evidence type="ECO:0000259" key="2">
    <source>
        <dbReference type="Pfam" id="PF01370"/>
    </source>
</evidence>
<comment type="similarity">
    <text evidence="1">Belongs to the NAD(P)-dependent epimerase/dehydratase family. SDR39U1 subfamily.</text>
</comment>
<dbReference type="PANTHER" id="PTHR11092">
    <property type="entry name" value="SUGAR NUCLEOTIDE EPIMERASE RELATED"/>
    <property type="match status" value="1"/>
</dbReference>
<dbReference type="EMBL" id="LICD01000054">
    <property type="protein sequence ID" value="KRO82019.1"/>
    <property type="molecule type" value="Genomic_DNA"/>
</dbReference>
<dbReference type="InterPro" id="IPR001509">
    <property type="entry name" value="Epimerase_deHydtase"/>
</dbReference>
<dbReference type="PANTHER" id="PTHR11092:SF0">
    <property type="entry name" value="EPIMERASE FAMILY PROTEIN SDR39U1"/>
    <property type="match status" value="1"/>
</dbReference>
<evidence type="ECO:0000313" key="5">
    <source>
        <dbReference type="Proteomes" id="UP000051242"/>
    </source>
</evidence>
<evidence type="ECO:0000313" key="4">
    <source>
        <dbReference type="EMBL" id="KRO82019.1"/>
    </source>
</evidence>
<dbReference type="Proteomes" id="UP000051242">
    <property type="component" value="Unassembled WGS sequence"/>
</dbReference>
<protein>
    <recommendedName>
        <fullName evidence="6">TIGR01777 family protein</fullName>
    </recommendedName>
</protein>
<name>A0A0R2TAB5_9GAMM</name>
<feature type="domain" description="NAD-dependent epimerase/dehydratase" evidence="2">
    <location>
        <begin position="5"/>
        <end position="213"/>
    </location>
</feature>
<evidence type="ECO:0000256" key="1">
    <source>
        <dbReference type="ARBA" id="ARBA00009353"/>
    </source>
</evidence>
<dbReference type="InterPro" id="IPR013549">
    <property type="entry name" value="DUF1731"/>
</dbReference>
<reference evidence="4 5" key="1">
    <citation type="submission" date="2015-10" db="EMBL/GenBank/DDBJ databases">
        <title>Metagenome-Assembled Genomes uncover a global brackish microbiome.</title>
        <authorList>
            <person name="Hugerth L.W."/>
            <person name="Larsson J."/>
            <person name="Alneberg J."/>
            <person name="Lindh M.V."/>
            <person name="Legrand C."/>
            <person name="Pinhassi J."/>
            <person name="Andersson A.F."/>
        </authorList>
    </citation>
    <scope>NUCLEOTIDE SEQUENCE [LARGE SCALE GENOMIC DNA]</scope>
    <source>
        <strain evidence="4">BACL22 MAG-120619-bin3</strain>
    </source>
</reference>
<comment type="caution">
    <text evidence="4">The sequence shown here is derived from an EMBL/GenBank/DDBJ whole genome shotgun (WGS) entry which is preliminary data.</text>
</comment>
<evidence type="ECO:0000259" key="3">
    <source>
        <dbReference type="Pfam" id="PF08338"/>
    </source>
</evidence>